<protein>
    <submittedName>
        <fullName evidence="2">Uncharacterized protein</fullName>
    </submittedName>
</protein>
<dbReference type="EMBL" id="CAUYUJ010017261">
    <property type="protein sequence ID" value="CAK0873268.1"/>
    <property type="molecule type" value="Genomic_DNA"/>
</dbReference>
<organism evidence="2 3">
    <name type="scientific">Prorocentrum cordatum</name>
    <dbReference type="NCBI Taxonomy" id="2364126"/>
    <lineage>
        <taxon>Eukaryota</taxon>
        <taxon>Sar</taxon>
        <taxon>Alveolata</taxon>
        <taxon>Dinophyceae</taxon>
        <taxon>Prorocentrales</taxon>
        <taxon>Prorocentraceae</taxon>
        <taxon>Prorocentrum</taxon>
    </lineage>
</organism>
<name>A0ABN9VLW0_9DINO</name>
<accession>A0ABN9VLW0</accession>
<proteinExistence type="predicted"/>
<dbReference type="Proteomes" id="UP001189429">
    <property type="component" value="Unassembled WGS sequence"/>
</dbReference>
<keyword evidence="3" id="KW-1185">Reference proteome</keyword>
<gene>
    <name evidence="2" type="ORF">PCOR1329_LOCUS58525</name>
</gene>
<feature type="signal peptide" evidence="1">
    <location>
        <begin position="1"/>
        <end position="26"/>
    </location>
</feature>
<keyword evidence="1" id="KW-0732">Signal</keyword>
<reference evidence="2" key="1">
    <citation type="submission" date="2023-10" db="EMBL/GenBank/DDBJ databases">
        <authorList>
            <person name="Chen Y."/>
            <person name="Shah S."/>
            <person name="Dougan E. K."/>
            <person name="Thang M."/>
            <person name="Chan C."/>
        </authorList>
    </citation>
    <scope>NUCLEOTIDE SEQUENCE [LARGE SCALE GENOMIC DNA]</scope>
</reference>
<evidence type="ECO:0000313" key="2">
    <source>
        <dbReference type="EMBL" id="CAK0873268.1"/>
    </source>
</evidence>
<evidence type="ECO:0000313" key="3">
    <source>
        <dbReference type="Proteomes" id="UP001189429"/>
    </source>
</evidence>
<comment type="caution">
    <text evidence="2">The sequence shown here is derived from an EMBL/GenBank/DDBJ whole genome shotgun (WGS) entry which is preliminary data.</text>
</comment>
<sequence length="142" mass="15388">MAGGRRRPALPCAAALLLGVAPWCAGQSVYFEVLSFREPGQCERHQCMSARRDECRDHLEGYYLKEKGCPDGQICTRCTYPAANSTDPTICECENPPFSTIADYNQDRVSRARGGDRAGRGTVRGAGCGRGAVVRRDGASDL</sequence>
<feature type="chain" id="PRO_5046924325" evidence="1">
    <location>
        <begin position="27"/>
        <end position="142"/>
    </location>
</feature>
<evidence type="ECO:0000256" key="1">
    <source>
        <dbReference type="SAM" id="SignalP"/>
    </source>
</evidence>